<dbReference type="GO" id="GO:0009231">
    <property type="term" value="P:riboflavin biosynthetic process"/>
    <property type="evidence" value="ECO:0007669"/>
    <property type="project" value="InterPro"/>
</dbReference>
<keyword evidence="7" id="KW-0547">Nucleotide-binding</keyword>
<dbReference type="EC" id="2.7.7.2" evidence="2"/>
<keyword evidence="5" id="KW-0808">Transferase</keyword>
<evidence type="ECO:0000256" key="8">
    <source>
        <dbReference type="ARBA" id="ARBA00022827"/>
    </source>
</evidence>
<keyword evidence="3" id="KW-0285">Flavoprotein</keyword>
<evidence type="ECO:0000256" key="3">
    <source>
        <dbReference type="ARBA" id="ARBA00022630"/>
    </source>
</evidence>
<comment type="catalytic activity">
    <reaction evidence="10">
        <text>FMN + ATP + H(+) = FAD + diphosphate</text>
        <dbReference type="Rhea" id="RHEA:17237"/>
        <dbReference type="ChEBI" id="CHEBI:15378"/>
        <dbReference type="ChEBI" id="CHEBI:30616"/>
        <dbReference type="ChEBI" id="CHEBI:33019"/>
        <dbReference type="ChEBI" id="CHEBI:57692"/>
        <dbReference type="ChEBI" id="CHEBI:58210"/>
        <dbReference type="EC" id="2.7.7.2"/>
    </reaction>
</comment>
<dbReference type="Proteomes" id="UP000256585">
    <property type="component" value="Chromosome"/>
</dbReference>
<evidence type="ECO:0000256" key="2">
    <source>
        <dbReference type="ARBA" id="ARBA00012393"/>
    </source>
</evidence>
<keyword evidence="4" id="KW-0288">FMN</keyword>
<dbReference type="EMBL" id="CP033058">
    <property type="protein sequence ID" value="AZZ65553.1"/>
    <property type="molecule type" value="Genomic_DNA"/>
</dbReference>
<evidence type="ECO:0000256" key="1">
    <source>
        <dbReference type="ARBA" id="ARBA00004726"/>
    </source>
</evidence>
<feature type="domain" description="FAD synthetase" evidence="11">
    <location>
        <begin position="13"/>
        <end position="158"/>
    </location>
</feature>
<dbReference type="OrthoDB" id="9803667at2"/>
<evidence type="ECO:0000313" key="12">
    <source>
        <dbReference type="EMBL" id="AZZ65553.1"/>
    </source>
</evidence>
<dbReference type="AlphaFoldDB" id="A0A3T0TU58"/>
<keyword evidence="13" id="KW-1185">Reference proteome</keyword>
<keyword evidence="6" id="KW-0548">Nucleotidyltransferase</keyword>
<dbReference type="KEGG" id="mphc:DMC14_002020"/>
<dbReference type="SUPFAM" id="SSF52374">
    <property type="entry name" value="Nucleotidylyl transferase"/>
    <property type="match status" value="1"/>
</dbReference>
<accession>A0A3T0TU58</accession>
<dbReference type="NCBIfam" id="NF045965">
    <property type="entry name" value="RibF_rel"/>
    <property type="match status" value="1"/>
</dbReference>
<organism evidence="12 13">
    <name type="scientific">Metamycoplasma phocicerebrale</name>
    <dbReference type="NCBI Taxonomy" id="142649"/>
    <lineage>
        <taxon>Bacteria</taxon>
        <taxon>Bacillati</taxon>
        <taxon>Mycoplasmatota</taxon>
        <taxon>Mycoplasmoidales</taxon>
        <taxon>Metamycoplasmataceae</taxon>
        <taxon>Metamycoplasma</taxon>
    </lineage>
</organism>
<sequence>MKVFEWNFKEKFEIKEKVIMILGSFETLHLGHYELIKAAKDKKNSNPEYKIAISVFNEPYKNNKNNLKKAFQVKTRIYTLFNLEIDYVFIAQINKENLNISHIQFINNLKENNISVVVCGQDYKFGFRRLGDLNYLKKHFELIVINERKIHKRKISSTLINELIEEGNISAINNLLIEKYAFITNLENFQYVYPAKLNKLKYGIYIVNVVIDNIEYHGLTKIGNNNDINNDNELYLFDLNVIPSKYQEILIEFESLIRYIRSKHENNILENDIEIAKSWFISK</sequence>
<reference evidence="12" key="1">
    <citation type="submission" date="2019-03" db="EMBL/GenBank/DDBJ databases">
        <title>Draft Sequence and Annotation of the Mycoplasma phocicerebrale Strain 1049T Genome.</title>
        <authorList>
            <person name="Frasca S.Jr."/>
            <person name="Kutish G.F."/>
            <person name="Castellanos Gell J."/>
            <person name="Michaels D.L."/>
            <person name="Brown D.R."/>
        </authorList>
    </citation>
    <scope>NUCLEOTIDE SEQUENCE</scope>
    <source>
        <strain evidence="12">1049</strain>
    </source>
</reference>
<evidence type="ECO:0000313" key="13">
    <source>
        <dbReference type="Proteomes" id="UP000256585"/>
    </source>
</evidence>
<dbReference type="Gene3D" id="3.40.50.620">
    <property type="entry name" value="HUPs"/>
    <property type="match status" value="1"/>
</dbReference>
<dbReference type="InterPro" id="IPR015864">
    <property type="entry name" value="FAD_synthase"/>
</dbReference>
<evidence type="ECO:0000256" key="5">
    <source>
        <dbReference type="ARBA" id="ARBA00022679"/>
    </source>
</evidence>
<dbReference type="RefSeq" id="WP_116171617.1">
    <property type="nucleotide sequence ID" value="NZ_CP033058.2"/>
</dbReference>
<evidence type="ECO:0000256" key="9">
    <source>
        <dbReference type="ARBA" id="ARBA00022840"/>
    </source>
</evidence>
<evidence type="ECO:0000259" key="11">
    <source>
        <dbReference type="Pfam" id="PF06574"/>
    </source>
</evidence>
<proteinExistence type="predicted"/>
<keyword evidence="8" id="KW-0274">FAD</keyword>
<dbReference type="GO" id="GO:0005524">
    <property type="term" value="F:ATP binding"/>
    <property type="evidence" value="ECO:0007669"/>
    <property type="project" value="UniProtKB-KW"/>
</dbReference>
<dbReference type="GO" id="GO:0006747">
    <property type="term" value="P:FAD biosynthetic process"/>
    <property type="evidence" value="ECO:0007669"/>
    <property type="project" value="UniProtKB-UniPathway"/>
</dbReference>
<evidence type="ECO:0000256" key="7">
    <source>
        <dbReference type="ARBA" id="ARBA00022741"/>
    </source>
</evidence>
<evidence type="ECO:0000256" key="6">
    <source>
        <dbReference type="ARBA" id="ARBA00022695"/>
    </source>
</evidence>
<comment type="pathway">
    <text evidence="1">Cofactor biosynthesis; FAD biosynthesis; FAD from FMN: step 1/1.</text>
</comment>
<evidence type="ECO:0000256" key="10">
    <source>
        <dbReference type="ARBA" id="ARBA00049494"/>
    </source>
</evidence>
<evidence type="ECO:0000256" key="4">
    <source>
        <dbReference type="ARBA" id="ARBA00022643"/>
    </source>
</evidence>
<dbReference type="Pfam" id="PF06574">
    <property type="entry name" value="FAD_syn"/>
    <property type="match status" value="1"/>
</dbReference>
<dbReference type="InterPro" id="IPR014729">
    <property type="entry name" value="Rossmann-like_a/b/a_fold"/>
</dbReference>
<dbReference type="NCBIfam" id="NF005518">
    <property type="entry name" value="PRK07143.1"/>
    <property type="match status" value="1"/>
</dbReference>
<gene>
    <name evidence="12" type="ORF">DMC14_002020</name>
</gene>
<keyword evidence="9" id="KW-0067">ATP-binding</keyword>
<dbReference type="GO" id="GO:0003919">
    <property type="term" value="F:FMN adenylyltransferase activity"/>
    <property type="evidence" value="ECO:0007669"/>
    <property type="project" value="UniProtKB-EC"/>
</dbReference>
<dbReference type="UniPathway" id="UPA00277">
    <property type="reaction ID" value="UER00407"/>
</dbReference>
<name>A0A3T0TU58_9BACT</name>
<protein>
    <recommendedName>
        <fullName evidence="2">FAD synthase</fullName>
        <ecNumber evidence="2">2.7.7.2</ecNumber>
    </recommendedName>
</protein>